<dbReference type="InParanoid" id="A0A7L4YRJ4"/>
<protein>
    <submittedName>
        <fullName evidence="3">DUF1206 domain-containing protein</fullName>
    </submittedName>
</protein>
<feature type="domain" description="DUF1206" evidence="2">
    <location>
        <begin position="30"/>
        <end position="97"/>
    </location>
</feature>
<keyword evidence="1" id="KW-0812">Transmembrane</keyword>
<organism evidence="3 4">
    <name type="scientific">Epidermidibacterium keratini</name>
    <dbReference type="NCBI Taxonomy" id="1891644"/>
    <lineage>
        <taxon>Bacteria</taxon>
        <taxon>Bacillati</taxon>
        <taxon>Actinomycetota</taxon>
        <taxon>Actinomycetes</taxon>
        <taxon>Sporichthyales</taxon>
        <taxon>Sporichthyaceae</taxon>
        <taxon>Epidermidibacterium</taxon>
    </lineage>
</organism>
<reference evidence="3 4" key="1">
    <citation type="journal article" date="2018" name="Int. J. Syst. Evol. Microbiol.">
        <title>Epidermidibacterium keratini gen. nov., sp. nov., a member of the family Sporichthyaceae, isolated from keratin epidermis.</title>
        <authorList>
            <person name="Lee D.G."/>
            <person name="Trujillo M.E."/>
            <person name="Kang S."/>
            <person name="Nam J.J."/>
            <person name="Kim Y.J."/>
        </authorList>
    </citation>
    <scope>NUCLEOTIDE SEQUENCE [LARGE SCALE GENOMIC DNA]</scope>
    <source>
        <strain evidence="3 4">EPI-7</strain>
    </source>
</reference>
<proteinExistence type="predicted"/>
<feature type="domain" description="DUF1206" evidence="2">
    <location>
        <begin position="114"/>
        <end position="180"/>
    </location>
</feature>
<evidence type="ECO:0000256" key="1">
    <source>
        <dbReference type="SAM" id="Phobius"/>
    </source>
</evidence>
<keyword evidence="4" id="KW-1185">Reference proteome</keyword>
<feature type="transmembrane region" description="Helical" evidence="1">
    <location>
        <begin position="245"/>
        <end position="268"/>
    </location>
</feature>
<evidence type="ECO:0000313" key="4">
    <source>
        <dbReference type="Proteomes" id="UP000463857"/>
    </source>
</evidence>
<evidence type="ECO:0000313" key="3">
    <source>
        <dbReference type="EMBL" id="QHC01855.1"/>
    </source>
</evidence>
<sequence length="274" mass="28520">MTNRNGVADAAENAGRNVQQSSAYRWLVSLGLVCYGIVHLLLAWLALQVAFGGSSQEASQSGALQEIASQPFGGILLWVIAVGLGTLTIWQLLEAIFGFRSEDKGERLRHKAAAAAKAVVYAALAVSAGRIAAGDGGSSGGKEESATSTLMSAPAGQILVGVAAVAVIVVGVVNIVKGVTSKFVERDLEGVHSGAGVNLGRVGYSTKGVVFVLIGLLLGWAAISHDPQKSGGLDDALKTLRDQPFGMWLLALVALGFACFGLYCFYWARHPKHS</sequence>
<feature type="transmembrane region" description="Helical" evidence="1">
    <location>
        <begin position="208"/>
        <end position="225"/>
    </location>
</feature>
<feature type="transmembrane region" description="Helical" evidence="1">
    <location>
        <begin position="26"/>
        <end position="51"/>
    </location>
</feature>
<feature type="domain" description="DUF1206" evidence="2">
    <location>
        <begin position="202"/>
        <end position="269"/>
    </location>
</feature>
<dbReference type="AlphaFoldDB" id="A0A7L4YRJ4"/>
<dbReference type="KEGG" id="eke:EK0264_17260"/>
<dbReference type="InterPro" id="IPR009597">
    <property type="entry name" value="DUF1206"/>
</dbReference>
<feature type="transmembrane region" description="Helical" evidence="1">
    <location>
        <begin position="153"/>
        <end position="176"/>
    </location>
</feature>
<keyword evidence="1" id="KW-0472">Membrane</keyword>
<name>A0A7L4YRJ4_9ACTN</name>
<dbReference type="EMBL" id="CP047156">
    <property type="protein sequence ID" value="QHC01855.1"/>
    <property type="molecule type" value="Genomic_DNA"/>
</dbReference>
<feature type="transmembrane region" description="Helical" evidence="1">
    <location>
        <begin position="71"/>
        <end position="93"/>
    </location>
</feature>
<dbReference type="RefSeq" id="WP_159546979.1">
    <property type="nucleotide sequence ID" value="NZ_CP047156.1"/>
</dbReference>
<dbReference type="OrthoDB" id="4552598at2"/>
<feature type="transmembrane region" description="Helical" evidence="1">
    <location>
        <begin position="114"/>
        <end position="133"/>
    </location>
</feature>
<accession>A0A7L4YRJ4</accession>
<evidence type="ECO:0000259" key="2">
    <source>
        <dbReference type="Pfam" id="PF06724"/>
    </source>
</evidence>
<dbReference type="Proteomes" id="UP000463857">
    <property type="component" value="Chromosome"/>
</dbReference>
<gene>
    <name evidence="3" type="ORF">EK0264_17260</name>
</gene>
<dbReference type="Pfam" id="PF06724">
    <property type="entry name" value="DUF1206"/>
    <property type="match status" value="3"/>
</dbReference>
<keyword evidence="1" id="KW-1133">Transmembrane helix</keyword>